<dbReference type="PROSITE" id="PS01023">
    <property type="entry name" value="PTR2_2"/>
    <property type="match status" value="1"/>
</dbReference>
<feature type="transmembrane region" description="Helical" evidence="9">
    <location>
        <begin position="131"/>
        <end position="148"/>
    </location>
</feature>
<feature type="transmembrane region" description="Helical" evidence="9">
    <location>
        <begin position="50"/>
        <end position="67"/>
    </location>
</feature>
<feature type="transmembrane region" description="Helical" evidence="9">
    <location>
        <begin position="243"/>
        <end position="265"/>
    </location>
</feature>
<keyword evidence="7 9" id="KW-0472">Membrane</keyword>
<dbReference type="CDD" id="cd17346">
    <property type="entry name" value="MFS_DtpA_like"/>
    <property type="match status" value="1"/>
</dbReference>
<dbReference type="PANTHER" id="PTHR23517:SF15">
    <property type="entry name" value="PROTON-DEPENDENT OLIGOPEPTIDE FAMILY TRANSPORT PROTEIN"/>
    <property type="match status" value="1"/>
</dbReference>
<keyword evidence="3 8" id="KW-0813">Transport</keyword>
<dbReference type="GO" id="GO:0042937">
    <property type="term" value="F:tripeptide transmembrane transporter activity"/>
    <property type="evidence" value="ECO:0007669"/>
    <property type="project" value="UniProtKB-ARBA"/>
</dbReference>
<evidence type="ECO:0000256" key="2">
    <source>
        <dbReference type="ARBA" id="ARBA00005982"/>
    </source>
</evidence>
<keyword evidence="5 8" id="KW-0812">Transmembrane</keyword>
<dbReference type="GO" id="GO:0071916">
    <property type="term" value="F:dipeptide transmembrane transporter activity"/>
    <property type="evidence" value="ECO:0007669"/>
    <property type="project" value="UniProtKB-ARBA"/>
</dbReference>
<evidence type="ECO:0000313" key="11">
    <source>
        <dbReference type="EMBL" id="SUM56809.1"/>
    </source>
</evidence>
<dbReference type="PROSITE" id="PS50850">
    <property type="entry name" value="MFS"/>
    <property type="match status" value="1"/>
</dbReference>
<dbReference type="Pfam" id="PF00854">
    <property type="entry name" value="PTR2"/>
    <property type="match status" value="1"/>
</dbReference>
<proteinExistence type="inferred from homology"/>
<feature type="transmembrane region" description="Helical" evidence="9">
    <location>
        <begin position="79"/>
        <end position="101"/>
    </location>
</feature>
<dbReference type="SUPFAM" id="SSF103473">
    <property type="entry name" value="MFS general substrate transporter"/>
    <property type="match status" value="1"/>
</dbReference>
<evidence type="ECO:0000256" key="1">
    <source>
        <dbReference type="ARBA" id="ARBA00004651"/>
    </source>
</evidence>
<evidence type="ECO:0000259" key="10">
    <source>
        <dbReference type="PROSITE" id="PS50850"/>
    </source>
</evidence>
<dbReference type="GO" id="GO:0015333">
    <property type="term" value="F:peptide:proton symporter activity"/>
    <property type="evidence" value="ECO:0007669"/>
    <property type="project" value="UniProtKB-ARBA"/>
</dbReference>
<gene>
    <name evidence="11" type="primary">dtpT</name>
    <name evidence="11" type="ORF">NCTC13832_00467</name>
</gene>
<protein>
    <submittedName>
        <fullName evidence="11">Di-tripeptide ABC transporter</fullName>
    </submittedName>
</protein>
<dbReference type="Proteomes" id="UP000254100">
    <property type="component" value="Unassembled WGS sequence"/>
</dbReference>
<keyword evidence="6 9" id="KW-1133">Transmembrane helix</keyword>
<evidence type="ECO:0000313" key="12">
    <source>
        <dbReference type="Proteomes" id="UP000254100"/>
    </source>
</evidence>
<dbReference type="InterPro" id="IPR050171">
    <property type="entry name" value="MFS_Transporters"/>
</dbReference>
<dbReference type="InterPro" id="IPR005279">
    <property type="entry name" value="Dipep/tripep_permease"/>
</dbReference>
<dbReference type="NCBIfam" id="TIGR00924">
    <property type="entry name" value="yjdL_sub1_fam"/>
    <property type="match status" value="1"/>
</dbReference>
<evidence type="ECO:0000256" key="4">
    <source>
        <dbReference type="ARBA" id="ARBA00022475"/>
    </source>
</evidence>
<name>A0A380GRS4_9STAP</name>
<comment type="similarity">
    <text evidence="2 8">Belongs to the major facilitator superfamily. Proton-dependent oligopeptide transporter (POT/PTR) (TC 2.A.17) family.</text>
</comment>
<evidence type="ECO:0000256" key="6">
    <source>
        <dbReference type="ARBA" id="ARBA00022989"/>
    </source>
</evidence>
<dbReference type="InterPro" id="IPR036259">
    <property type="entry name" value="MFS_trans_sf"/>
</dbReference>
<feature type="transmembrane region" description="Helical" evidence="9">
    <location>
        <begin position="361"/>
        <end position="380"/>
    </location>
</feature>
<evidence type="ECO:0000256" key="7">
    <source>
        <dbReference type="ARBA" id="ARBA00023136"/>
    </source>
</evidence>
<organism evidence="11 12">
    <name type="scientific">Staphylococcus microti</name>
    <dbReference type="NCBI Taxonomy" id="569857"/>
    <lineage>
        <taxon>Bacteria</taxon>
        <taxon>Bacillati</taxon>
        <taxon>Bacillota</taxon>
        <taxon>Bacilli</taxon>
        <taxon>Bacillales</taxon>
        <taxon>Staphylococcaceae</taxon>
        <taxon>Staphylococcus</taxon>
    </lineage>
</organism>
<evidence type="ECO:0000256" key="9">
    <source>
        <dbReference type="SAM" id="Phobius"/>
    </source>
</evidence>
<dbReference type="GO" id="GO:0035443">
    <property type="term" value="P:tripeptide transmembrane transport"/>
    <property type="evidence" value="ECO:0007669"/>
    <property type="project" value="UniProtKB-ARBA"/>
</dbReference>
<reference evidence="11 12" key="1">
    <citation type="submission" date="2018-06" db="EMBL/GenBank/DDBJ databases">
        <authorList>
            <consortium name="Pathogen Informatics"/>
            <person name="Doyle S."/>
        </authorList>
    </citation>
    <scope>NUCLEOTIDE SEQUENCE [LARGE SCALE GENOMIC DNA]</scope>
    <source>
        <strain evidence="11 12">NCTC13832</strain>
    </source>
</reference>
<evidence type="ECO:0000256" key="8">
    <source>
        <dbReference type="RuleBase" id="RU003755"/>
    </source>
</evidence>
<dbReference type="InterPro" id="IPR018456">
    <property type="entry name" value="PTR2_symporter_CS"/>
</dbReference>
<feature type="transmembrane region" description="Helical" evidence="9">
    <location>
        <begin position="392"/>
        <end position="413"/>
    </location>
</feature>
<feature type="transmembrane region" description="Helical" evidence="9">
    <location>
        <begin position="110"/>
        <end position="125"/>
    </location>
</feature>
<comment type="subcellular location">
    <subcellularLocation>
        <location evidence="1">Cell membrane</location>
        <topology evidence="1">Multi-pass membrane protein</topology>
    </subcellularLocation>
    <subcellularLocation>
        <location evidence="8">Membrane</location>
        <topology evidence="8">Multi-pass membrane protein</topology>
    </subcellularLocation>
</comment>
<feature type="transmembrane region" description="Helical" evidence="9">
    <location>
        <begin position="271"/>
        <end position="293"/>
    </location>
</feature>
<dbReference type="PANTHER" id="PTHR23517">
    <property type="entry name" value="RESISTANCE PROTEIN MDTM, PUTATIVE-RELATED-RELATED"/>
    <property type="match status" value="1"/>
</dbReference>
<evidence type="ECO:0000256" key="5">
    <source>
        <dbReference type="ARBA" id="ARBA00022692"/>
    </source>
</evidence>
<feature type="transmembrane region" description="Helical" evidence="9">
    <location>
        <begin position="419"/>
        <end position="438"/>
    </location>
</feature>
<feature type="transmembrane region" description="Helical" evidence="9">
    <location>
        <begin position="169"/>
        <end position="191"/>
    </location>
</feature>
<evidence type="ECO:0000256" key="3">
    <source>
        <dbReference type="ARBA" id="ARBA00022448"/>
    </source>
</evidence>
<dbReference type="FunFam" id="1.20.1250.20:FF:000017">
    <property type="entry name" value="Dipeptide and tripeptide permease A"/>
    <property type="match status" value="1"/>
</dbReference>
<feature type="transmembrane region" description="Helical" evidence="9">
    <location>
        <begin position="197"/>
        <end position="218"/>
    </location>
</feature>
<feature type="domain" description="Major facilitator superfamily (MFS) profile" evidence="10">
    <location>
        <begin position="40"/>
        <end position="508"/>
    </location>
</feature>
<dbReference type="InterPro" id="IPR020846">
    <property type="entry name" value="MFS_dom"/>
</dbReference>
<dbReference type="GO" id="GO:0005886">
    <property type="term" value="C:plasma membrane"/>
    <property type="evidence" value="ECO:0007669"/>
    <property type="project" value="UniProtKB-SubCell"/>
</dbReference>
<dbReference type="InterPro" id="IPR000109">
    <property type="entry name" value="POT_fam"/>
</dbReference>
<dbReference type="EMBL" id="UHDT01000001">
    <property type="protein sequence ID" value="SUM56809.1"/>
    <property type="molecule type" value="Genomic_DNA"/>
</dbReference>
<dbReference type="AlphaFoldDB" id="A0A380GRS4"/>
<sequence>MGVILAKGRGSIMSKHYTREEILNSTPRTGFFGHPKGLSTLFFTEFWERFSYYGMKAILAYYIYYSVAKGGFGIDQGVALQIVSMYGALIYMSGVIGGWIADRLIGTRHALFYGGILIMIGHILLSLPNNFILLLVALFFLIIGTGLLKPNISSTVGLLYDKNDPRMDSAFTIFYMSINLGSLISPLIIGWTQVNVGFHAGFAIAAVGMFFGLVTYFATNKKYLGLAGLEVPDPLSAEERSKFIKITSIVIAIVVLVVIGLYFIGQLTIANFANFVTLLGIGLPLFYFIKMLTSKKTADHERKRVYAYIPLFIASVAFWMIQEQGSTVLAQFADTKTQLDLAKATGGLIDFHIPPAWFQSLNPLFIVILAPVFSILWVKLGRFNPPTVMKFAIGVLLAGISYLIMVVPLSGGAELINPFWLVASFLLVTLGELCLSPIGLSTTTKLAPEAFTAQMMSVWFLSNAMAQGINAQMVTIYTAISANQYFLYSGGIAILIGVLLTIATPFLKNLMQGVK</sequence>
<feature type="transmembrane region" description="Helical" evidence="9">
    <location>
        <begin position="486"/>
        <end position="507"/>
    </location>
</feature>
<keyword evidence="4" id="KW-1003">Cell membrane</keyword>
<feature type="transmembrane region" description="Helical" evidence="9">
    <location>
        <begin position="305"/>
        <end position="322"/>
    </location>
</feature>
<dbReference type="Gene3D" id="1.20.1250.20">
    <property type="entry name" value="MFS general substrate transporter like domains"/>
    <property type="match status" value="1"/>
</dbReference>
<accession>A0A380GRS4</accession>